<keyword evidence="2" id="KW-1185">Reference proteome</keyword>
<organism evidence="1 2">
    <name type="scientific">Opisthorchis viverrini</name>
    <name type="common">Southeast Asian liver fluke</name>
    <dbReference type="NCBI Taxonomy" id="6198"/>
    <lineage>
        <taxon>Eukaryota</taxon>
        <taxon>Metazoa</taxon>
        <taxon>Spiralia</taxon>
        <taxon>Lophotrochozoa</taxon>
        <taxon>Platyhelminthes</taxon>
        <taxon>Trematoda</taxon>
        <taxon>Digenea</taxon>
        <taxon>Opisthorchiida</taxon>
        <taxon>Opisthorchiata</taxon>
        <taxon>Opisthorchiidae</taxon>
        <taxon>Opisthorchis</taxon>
    </lineage>
</organism>
<reference evidence="1 2" key="1">
    <citation type="submission" date="2015-03" db="EMBL/GenBank/DDBJ databases">
        <title>Draft genome of the nematode, Opisthorchis viverrini.</title>
        <authorList>
            <person name="Mitreva M."/>
        </authorList>
    </citation>
    <scope>NUCLEOTIDE SEQUENCE [LARGE SCALE GENOMIC DNA]</scope>
    <source>
        <strain evidence="1">Khon Kaen</strain>
    </source>
</reference>
<proteinExistence type="predicted"/>
<name>A0A1S8X8W2_OPIVI</name>
<dbReference type="Proteomes" id="UP000243686">
    <property type="component" value="Unassembled WGS sequence"/>
</dbReference>
<gene>
    <name evidence="1" type="ORF">X801_00967</name>
</gene>
<sequence>MSGESVVADHVPHIVLTAKKPIYKFLHRTSSAPNLSHKDPLFREVLQLQREILYPGGIITEGVPSDFRRYVAFVNAGHRVW</sequence>
<evidence type="ECO:0000313" key="1">
    <source>
        <dbReference type="EMBL" id="OON23127.1"/>
    </source>
</evidence>
<accession>A0A1S8X8W2</accession>
<dbReference type="AlphaFoldDB" id="A0A1S8X8W2"/>
<protein>
    <submittedName>
        <fullName evidence="1">Uncharacterized protein</fullName>
    </submittedName>
</protein>
<evidence type="ECO:0000313" key="2">
    <source>
        <dbReference type="Proteomes" id="UP000243686"/>
    </source>
</evidence>
<dbReference type="EMBL" id="KV891606">
    <property type="protein sequence ID" value="OON23127.1"/>
    <property type="molecule type" value="Genomic_DNA"/>
</dbReference>